<gene>
    <name evidence="11" type="primary">mdlB_3</name>
    <name evidence="10" type="synonym">kukT</name>
    <name evidence="11" type="ORF">FF306_01090</name>
    <name evidence="10" type="ORF">FF306_p00013</name>
</gene>
<geneLocation type="plasmid" evidence="10 12">
    <name>pKUNFF30-6</name>
</geneLocation>
<dbReference type="SMART" id="SM00382">
    <property type="entry name" value="AAA"/>
    <property type="match status" value="1"/>
</dbReference>
<evidence type="ECO:0000259" key="9">
    <source>
        <dbReference type="PROSITE" id="PS50929"/>
    </source>
</evidence>
<keyword evidence="4 11" id="KW-0067">ATP-binding</keyword>
<dbReference type="CDD" id="cd03228">
    <property type="entry name" value="ABCC_MRP_Like"/>
    <property type="match status" value="1"/>
</dbReference>
<dbReference type="GO" id="GO:0016887">
    <property type="term" value="F:ATP hydrolysis activity"/>
    <property type="evidence" value="ECO:0007669"/>
    <property type="project" value="InterPro"/>
</dbReference>
<dbReference type="SUPFAM" id="SSF52540">
    <property type="entry name" value="P-loop containing nucleoside triphosphate hydrolases"/>
    <property type="match status" value="1"/>
</dbReference>
<accession>A0A1L8CIH5</accession>
<evidence type="ECO:0000256" key="5">
    <source>
        <dbReference type="ARBA" id="ARBA00022989"/>
    </source>
</evidence>
<reference evidence="11 12" key="1">
    <citation type="journal article" date="2016" name="Syst. Appl. Microbiol.">
        <title>Genomic characterization of a fructophilic bee symbiont Lactobacillus kunkeei reveals its niche-specific adaptation.</title>
        <authorList>
            <person name="Maeno S."/>
            <person name="Tanizawa Y."/>
            <person name="Kanesaki Y."/>
            <person name="Kubota E."/>
            <person name="Kumar H."/>
            <person name="Dicks L."/>
            <person name="Salminen S."/>
            <person name="Nakagawa J."/>
            <person name="Arita M."/>
            <person name="Endo A."/>
        </authorList>
    </citation>
    <scope>NUCLEOTIDE SEQUENCE [LARGE SCALE GENOMIC DNA]</scope>
    <source>
        <strain evidence="11 12">FF30-6</strain>
    </source>
</reference>
<dbReference type="InterPro" id="IPR003439">
    <property type="entry name" value="ABC_transporter-like_ATP-bd"/>
</dbReference>
<dbReference type="EMBL" id="AP019008">
    <property type="protein sequence ID" value="BBG67192.1"/>
    <property type="molecule type" value="Genomic_DNA"/>
</dbReference>
<feature type="transmembrane region" description="Helical" evidence="7">
    <location>
        <begin position="50"/>
        <end position="69"/>
    </location>
</feature>
<comment type="subcellular location">
    <subcellularLocation>
        <location evidence="1">Cell membrane</location>
        <topology evidence="1">Multi-pass membrane protein</topology>
    </subcellularLocation>
</comment>
<dbReference type="PANTHER" id="PTHR24221:SF654">
    <property type="entry name" value="ATP-BINDING CASSETTE SUB-FAMILY B MEMBER 6"/>
    <property type="match status" value="1"/>
</dbReference>
<evidence type="ECO:0000256" key="1">
    <source>
        <dbReference type="ARBA" id="ARBA00004651"/>
    </source>
</evidence>
<keyword evidence="5 7" id="KW-1133">Transmembrane helix</keyword>
<evidence type="ECO:0000256" key="3">
    <source>
        <dbReference type="ARBA" id="ARBA00022741"/>
    </source>
</evidence>
<reference evidence="12" key="3">
    <citation type="journal article" date="2020" name="Front. Microbiol.">
        <title>Kunkecin A, a New Nisin Variant Bacteriocin Produced by the Fructophilic Lactic Acid Bacterium, Apilactobacillus kunkeei FF30-6 Isolated from Honey bees.</title>
        <authorList>
            <person name="Zendo T."/>
            <person name="Ohashi C."/>
            <person name="Maeno S."/>
            <person name="Piao X."/>
            <person name="Salminen S."/>
            <person name="Sonomoto K."/>
            <person name="Endo A."/>
        </authorList>
    </citation>
    <scope>NUCLEOTIDE SEQUENCE [LARGE SCALE GENOMIC DNA]</scope>
    <source>
        <strain evidence="12">FF30-6</strain>
        <plasmid evidence="12">pKUNFF30-6</plasmid>
    </source>
</reference>
<dbReference type="GO" id="GO:0005886">
    <property type="term" value="C:plasma membrane"/>
    <property type="evidence" value="ECO:0007669"/>
    <property type="project" value="UniProtKB-SubCell"/>
</dbReference>
<evidence type="ECO:0000259" key="8">
    <source>
        <dbReference type="PROSITE" id="PS50893"/>
    </source>
</evidence>
<dbReference type="PANTHER" id="PTHR24221">
    <property type="entry name" value="ATP-BINDING CASSETTE SUB-FAMILY B"/>
    <property type="match status" value="1"/>
</dbReference>
<feature type="domain" description="ABC transporter" evidence="8">
    <location>
        <begin position="335"/>
        <end position="573"/>
    </location>
</feature>
<dbReference type="GO" id="GO:0140359">
    <property type="term" value="F:ABC-type transporter activity"/>
    <property type="evidence" value="ECO:0007669"/>
    <property type="project" value="InterPro"/>
</dbReference>
<dbReference type="EMBL" id="BDDX01000012">
    <property type="protein sequence ID" value="GAT90970.1"/>
    <property type="molecule type" value="Genomic_DNA"/>
</dbReference>
<feature type="transmembrane region" description="Helical" evidence="7">
    <location>
        <begin position="21"/>
        <end position="44"/>
    </location>
</feature>
<dbReference type="Proteomes" id="UP000186588">
    <property type="component" value="Unassembled WGS sequence"/>
</dbReference>
<dbReference type="Gene3D" id="1.20.1560.10">
    <property type="entry name" value="ABC transporter type 1, transmembrane domain"/>
    <property type="match status" value="1"/>
</dbReference>
<feature type="transmembrane region" description="Helical" evidence="7">
    <location>
        <begin position="247"/>
        <end position="269"/>
    </location>
</feature>
<feature type="domain" description="ABC transmembrane type-1" evidence="9">
    <location>
        <begin position="21"/>
        <end position="299"/>
    </location>
</feature>
<dbReference type="InterPro" id="IPR003593">
    <property type="entry name" value="AAA+_ATPase"/>
</dbReference>
<dbReference type="InterPro" id="IPR036640">
    <property type="entry name" value="ABC1_TM_sf"/>
</dbReference>
<evidence type="ECO:0000256" key="4">
    <source>
        <dbReference type="ARBA" id="ARBA00022840"/>
    </source>
</evidence>
<dbReference type="Gene3D" id="3.40.50.300">
    <property type="entry name" value="P-loop containing nucleotide triphosphate hydrolases"/>
    <property type="match status" value="1"/>
</dbReference>
<feature type="transmembrane region" description="Helical" evidence="7">
    <location>
        <begin position="129"/>
        <end position="152"/>
    </location>
</feature>
<dbReference type="GO" id="GO:0005524">
    <property type="term" value="F:ATP binding"/>
    <property type="evidence" value="ECO:0007669"/>
    <property type="project" value="UniProtKB-KW"/>
</dbReference>
<dbReference type="InterPro" id="IPR039421">
    <property type="entry name" value="Type_1_exporter"/>
</dbReference>
<evidence type="ECO:0000256" key="6">
    <source>
        <dbReference type="ARBA" id="ARBA00023136"/>
    </source>
</evidence>
<proteinExistence type="predicted"/>
<feature type="transmembrane region" description="Helical" evidence="7">
    <location>
        <begin position="158"/>
        <end position="178"/>
    </location>
</feature>
<dbReference type="Pfam" id="PF00005">
    <property type="entry name" value="ABC_tran"/>
    <property type="match status" value="1"/>
</dbReference>
<evidence type="ECO:0000256" key="2">
    <source>
        <dbReference type="ARBA" id="ARBA00022692"/>
    </source>
</evidence>
<evidence type="ECO:0000256" key="7">
    <source>
        <dbReference type="SAM" id="Phobius"/>
    </source>
</evidence>
<organism evidence="11 12">
    <name type="scientific">Apilactobacillus kunkeei</name>
    <dbReference type="NCBI Taxonomy" id="148814"/>
    <lineage>
        <taxon>Bacteria</taxon>
        <taxon>Bacillati</taxon>
        <taxon>Bacillota</taxon>
        <taxon>Bacilli</taxon>
        <taxon>Lactobacillales</taxon>
        <taxon>Lactobacillaceae</taxon>
        <taxon>Apilactobacillus</taxon>
    </lineage>
</organism>
<sequence length="577" mass="66170">MKEIKQTIQLIWKQHKILFSILIFINIVLGILPLISIFFVQLIINFLSLSSHFSLILMCFAGYISVSLITDSISSVQSYINGIISNRLSFEVEYDILNVVSRMDITAFENEETYSVIDKLSNEAPSKPFSVFTAFNSISVSIITIISSYFYIFKINPIYGITLVLLTFISIPFLLILSNNQFNVHWNRAEKERKAWYIKYLLTHDFSVKEIIFFDLSKHLKKKFANLKKEFISQDLKILKNLSIFNYVYDLIVSIVTAILVLSVIWSIYLGKALLGTLTSVTQIISLTQGSTQTFINNLFNLKYDLQILRKLYDFIDDNEKDDNGSYYNLPITTIEFKNVSYSYKNSVKALDNISFKIKKGEIVAIVGANGSGKSTIVKILTGLYKPTRGQYLINNIDSNKLNKHSFHKGISVLFQNFVQYELSVRENIGFGDIRNLKQEDKIMNTLKTYNDNLYKKLKVEDSLGNWFGNGKQLSGGQWQSIATSRAFFNRNASFVILDEPNSALDPISESNLFYEFKKFISHNKMGLFISHRIGAVKNADRIIVMSKGEIVAEGSHEYLLNNCTEYQKLEEAERYE</sequence>
<dbReference type="RefSeq" id="WP_094751002.1">
    <property type="nucleotide sequence ID" value="NZ_AP019008.1"/>
</dbReference>
<evidence type="ECO:0000313" key="10">
    <source>
        <dbReference type="EMBL" id="BBG67192.1"/>
    </source>
</evidence>
<evidence type="ECO:0000313" key="12">
    <source>
        <dbReference type="Proteomes" id="UP000186588"/>
    </source>
</evidence>
<dbReference type="InterPro" id="IPR027417">
    <property type="entry name" value="P-loop_NTPase"/>
</dbReference>
<keyword evidence="6 7" id="KW-0472">Membrane</keyword>
<protein>
    <submittedName>
        <fullName evidence="10">ABC transporter protein KukT</fullName>
    </submittedName>
    <submittedName>
        <fullName evidence="11">Multidrug ABC transporter ATP-binding and permease protein</fullName>
    </submittedName>
</protein>
<dbReference type="PROSITE" id="PS50929">
    <property type="entry name" value="ABC_TM1F"/>
    <property type="match status" value="1"/>
</dbReference>
<reference evidence="10" key="2">
    <citation type="journal article" date="2020" name="Front">
        <title>Kunkecin A, a New Nisin Variant Bacteriocin Produced by the Fructophilic Lactic Acid Bacterium, Apilactobacillus kunkeei FF30-6 Isolated from Honey bees.</title>
        <authorList>
            <person name="Zendo T."/>
            <person name="Ohashi C."/>
            <person name="Maeno S."/>
            <person name="Piao X."/>
            <person name="Salminen S."/>
            <person name="Sonomoto K."/>
            <person name="Endo A."/>
        </authorList>
    </citation>
    <scope>NUCLEOTIDE SEQUENCE</scope>
    <source>
        <strain evidence="10">FF30-6</strain>
        <plasmid evidence="10">pKUNFF30-6</plasmid>
    </source>
</reference>
<name>A0A1L8CIH5_9LACO</name>
<dbReference type="Proteomes" id="UP000186588">
    <property type="component" value="Plasmid pKUNFF30-6"/>
</dbReference>
<dbReference type="SUPFAM" id="SSF90123">
    <property type="entry name" value="ABC transporter transmembrane region"/>
    <property type="match status" value="1"/>
</dbReference>
<dbReference type="AlphaFoldDB" id="A0A1L8CIH5"/>
<keyword evidence="2 7" id="KW-0812">Transmembrane</keyword>
<dbReference type="GO" id="GO:0034040">
    <property type="term" value="F:ATPase-coupled lipid transmembrane transporter activity"/>
    <property type="evidence" value="ECO:0007669"/>
    <property type="project" value="TreeGrafter"/>
</dbReference>
<dbReference type="PROSITE" id="PS50893">
    <property type="entry name" value="ABC_TRANSPORTER_2"/>
    <property type="match status" value="1"/>
</dbReference>
<dbReference type="InterPro" id="IPR011527">
    <property type="entry name" value="ABC1_TM_dom"/>
</dbReference>
<keyword evidence="3" id="KW-0547">Nucleotide-binding</keyword>
<evidence type="ECO:0000313" key="11">
    <source>
        <dbReference type="EMBL" id="GAT90970.1"/>
    </source>
</evidence>
<keyword evidence="10" id="KW-0614">Plasmid</keyword>